<sequence>MPIHERASDVCCPTWGKDNVFAYVQGFGVCPCRQGAGFIVNSESDHCFLASACLLILVYRAVVSVSTRNFVTCISLGFAFSLSRLPIPKD</sequence>
<dbReference type="EMBL" id="BK015040">
    <property type="protein sequence ID" value="DAD88408.1"/>
    <property type="molecule type" value="Genomic_DNA"/>
</dbReference>
<accession>A0A8S5N1Q5</accession>
<proteinExistence type="predicted"/>
<evidence type="ECO:0000313" key="1">
    <source>
        <dbReference type="EMBL" id="DAD88408.1"/>
    </source>
</evidence>
<protein>
    <submittedName>
        <fullName evidence="1">Uncharacterized protein</fullName>
    </submittedName>
</protein>
<organism evidence="1">
    <name type="scientific">Siphoviridae sp. ctLfk13</name>
    <dbReference type="NCBI Taxonomy" id="2826251"/>
    <lineage>
        <taxon>Viruses</taxon>
        <taxon>Duplodnaviria</taxon>
        <taxon>Heunggongvirae</taxon>
        <taxon>Uroviricota</taxon>
        <taxon>Caudoviricetes</taxon>
    </lineage>
</organism>
<name>A0A8S5N1Q5_9CAUD</name>
<reference evidence="1" key="1">
    <citation type="journal article" date="2021" name="Proc. Natl. Acad. Sci. U.S.A.">
        <title>A Catalog of Tens of Thousands of Viruses from Human Metagenomes Reveals Hidden Associations with Chronic Diseases.</title>
        <authorList>
            <person name="Tisza M.J."/>
            <person name="Buck C.B."/>
        </authorList>
    </citation>
    <scope>NUCLEOTIDE SEQUENCE</scope>
    <source>
        <strain evidence="1">CtLfk13</strain>
    </source>
</reference>